<keyword evidence="1 3" id="KW-0489">Methyltransferase</keyword>
<dbReference type="KEGG" id="cbot:ATE48_14115"/>
<keyword evidence="5" id="KW-0347">Helicase</keyword>
<dbReference type="SUPFAM" id="SSF82282">
    <property type="entry name" value="Homocysteine S-methyltransferase"/>
    <property type="match status" value="1"/>
</dbReference>
<keyword evidence="5" id="KW-0547">Nucleotide-binding</keyword>
<reference evidence="5 6" key="1">
    <citation type="submission" date="2015-11" db="EMBL/GenBank/DDBJ databases">
        <title>Whole-Genome Sequence of Candidatus Oderbacter manganicum from the National Park Lower Oder Valley, Germany.</title>
        <authorList>
            <person name="Braun B."/>
            <person name="Liere K."/>
            <person name="Szewzyk U."/>
        </authorList>
    </citation>
    <scope>NUCLEOTIDE SEQUENCE [LARGE SCALE GENOMIC DNA]</scope>
    <source>
        <strain evidence="5 6">OTSz_A_272</strain>
    </source>
</reference>
<keyword evidence="3" id="KW-0862">Zinc</keyword>
<dbReference type="OrthoDB" id="9803687at2"/>
<dbReference type="STRING" id="1759059.ATE48_14115"/>
<organism evidence="5 6">
    <name type="scientific">Candidatus Viadribacter manganicus</name>
    <dbReference type="NCBI Taxonomy" id="1759059"/>
    <lineage>
        <taxon>Bacteria</taxon>
        <taxon>Pseudomonadati</taxon>
        <taxon>Pseudomonadota</taxon>
        <taxon>Alphaproteobacteria</taxon>
        <taxon>Hyphomonadales</taxon>
        <taxon>Hyphomonadaceae</taxon>
        <taxon>Candidatus Viadribacter</taxon>
    </lineage>
</organism>
<dbReference type="Proteomes" id="UP000092498">
    <property type="component" value="Chromosome"/>
</dbReference>
<dbReference type="InParanoid" id="A0A1B1AK73"/>
<evidence type="ECO:0000256" key="2">
    <source>
        <dbReference type="ARBA" id="ARBA00022679"/>
    </source>
</evidence>
<evidence type="ECO:0000256" key="3">
    <source>
        <dbReference type="PROSITE-ProRule" id="PRU00333"/>
    </source>
</evidence>
<keyword evidence="5" id="KW-0378">Hydrolase</keyword>
<sequence>MTCFPPQRDGVFYLTEGGQETEIMYRHGHDLPEFAMFPLLDNAAAMADLRAMYGRVLDVAAEQGFAAMLAGLDYRASPDWSEKLGYSHEALGDALMQCIAFLREVSAPYEGQVSRILIGGMIGPRGDAYELNKTITAAEAEDYHSVQLGVLKRAGVDYATAMTFNNVPEAVGVARAAKCIGVPLHVSFTLTSDHQLKSGATLKQAIEATDAEAGLARPDFYGINCSHPLEFEPALEASNWMSRVRMLRPNASSKDKIDLCQIGHLEEGDPLDLGARMGDLARRYPHVDIWGGCCGTWDKHLREIARTVRAAH</sequence>
<dbReference type="GO" id="GO:0032259">
    <property type="term" value="P:methylation"/>
    <property type="evidence" value="ECO:0007669"/>
    <property type="project" value="UniProtKB-KW"/>
</dbReference>
<keyword evidence="2 3" id="KW-0808">Transferase</keyword>
<keyword evidence="6" id="KW-1185">Reference proteome</keyword>
<gene>
    <name evidence="5" type="ORF">ATE48_14115</name>
</gene>
<dbReference type="InterPro" id="IPR036589">
    <property type="entry name" value="HCY_dom_sf"/>
</dbReference>
<keyword evidence="3" id="KW-0479">Metal-binding</keyword>
<evidence type="ECO:0000259" key="4">
    <source>
        <dbReference type="PROSITE" id="PS50970"/>
    </source>
</evidence>
<feature type="binding site" evidence="3">
    <location>
        <position position="294"/>
    </location>
    <ligand>
        <name>Zn(2+)</name>
        <dbReference type="ChEBI" id="CHEBI:29105"/>
    </ligand>
</feature>
<evidence type="ECO:0000313" key="5">
    <source>
        <dbReference type="EMBL" id="ANP46969.1"/>
    </source>
</evidence>
<dbReference type="PANTHER" id="PTHR11103:SF18">
    <property type="entry name" value="SLR1189 PROTEIN"/>
    <property type="match status" value="1"/>
</dbReference>
<keyword evidence="5" id="KW-0067">ATP-binding</keyword>
<proteinExistence type="predicted"/>
<dbReference type="RefSeq" id="WP_066772552.1">
    <property type="nucleotide sequence ID" value="NZ_CP013244.1"/>
</dbReference>
<comment type="cofactor">
    <cofactor evidence="3">
        <name>Zn(2+)</name>
        <dbReference type="ChEBI" id="CHEBI:29105"/>
    </cofactor>
</comment>
<dbReference type="Pfam" id="PF02574">
    <property type="entry name" value="S-methyl_trans"/>
    <property type="match status" value="1"/>
</dbReference>
<dbReference type="EMBL" id="CP013244">
    <property type="protein sequence ID" value="ANP46969.1"/>
    <property type="molecule type" value="Genomic_DNA"/>
</dbReference>
<dbReference type="InterPro" id="IPR003726">
    <property type="entry name" value="HCY_dom"/>
</dbReference>
<feature type="binding site" evidence="3">
    <location>
        <position position="293"/>
    </location>
    <ligand>
        <name>Zn(2+)</name>
        <dbReference type="ChEBI" id="CHEBI:29105"/>
    </ligand>
</feature>
<evidence type="ECO:0000256" key="1">
    <source>
        <dbReference type="ARBA" id="ARBA00022603"/>
    </source>
</evidence>
<feature type="domain" description="Hcy-binding" evidence="4">
    <location>
        <begin position="1"/>
        <end position="308"/>
    </location>
</feature>
<dbReference type="AlphaFoldDB" id="A0A1B1AK73"/>
<accession>A0A1B1AK73</accession>
<dbReference type="Gene3D" id="3.20.20.330">
    <property type="entry name" value="Homocysteine-binding-like domain"/>
    <property type="match status" value="1"/>
</dbReference>
<dbReference type="PANTHER" id="PTHR11103">
    <property type="entry name" value="SLR1189 PROTEIN"/>
    <property type="match status" value="1"/>
</dbReference>
<dbReference type="GO" id="GO:0008168">
    <property type="term" value="F:methyltransferase activity"/>
    <property type="evidence" value="ECO:0007669"/>
    <property type="project" value="UniProtKB-UniRule"/>
</dbReference>
<feature type="binding site" evidence="3">
    <location>
        <position position="225"/>
    </location>
    <ligand>
        <name>Zn(2+)</name>
        <dbReference type="ChEBI" id="CHEBI:29105"/>
    </ligand>
</feature>
<dbReference type="PROSITE" id="PS50970">
    <property type="entry name" value="HCY"/>
    <property type="match status" value="1"/>
</dbReference>
<name>A0A1B1AK73_9PROT</name>
<protein>
    <submittedName>
        <fullName evidence="5">DNA helicase RuvA</fullName>
    </submittedName>
</protein>
<dbReference type="GO" id="GO:0046872">
    <property type="term" value="F:metal ion binding"/>
    <property type="evidence" value="ECO:0007669"/>
    <property type="project" value="UniProtKB-KW"/>
</dbReference>
<evidence type="ECO:0000313" key="6">
    <source>
        <dbReference type="Proteomes" id="UP000092498"/>
    </source>
</evidence>
<dbReference type="GO" id="GO:0004386">
    <property type="term" value="F:helicase activity"/>
    <property type="evidence" value="ECO:0007669"/>
    <property type="project" value="UniProtKB-KW"/>
</dbReference>